<dbReference type="GO" id="GO:0005737">
    <property type="term" value="C:cytoplasm"/>
    <property type="evidence" value="ECO:0007669"/>
    <property type="project" value="TreeGrafter"/>
</dbReference>
<proteinExistence type="inferred from homology"/>
<dbReference type="EMBL" id="FOCM01000004">
    <property type="protein sequence ID" value="SEN45046.1"/>
    <property type="molecule type" value="Genomic_DNA"/>
</dbReference>
<dbReference type="Gene3D" id="3.60.15.10">
    <property type="entry name" value="Ribonuclease Z/Hydroxyacylglutathione hydrolase-like"/>
    <property type="match status" value="1"/>
</dbReference>
<protein>
    <submittedName>
        <fullName evidence="2">L-ascorbate metabolism protein UlaG, beta-lactamase superfamily</fullName>
    </submittedName>
</protein>
<organism evidence="2 3">
    <name type="scientific">Palleronia pelagia</name>
    <dbReference type="NCBI Taxonomy" id="387096"/>
    <lineage>
        <taxon>Bacteria</taxon>
        <taxon>Pseudomonadati</taxon>
        <taxon>Pseudomonadota</taxon>
        <taxon>Alphaproteobacteria</taxon>
        <taxon>Rhodobacterales</taxon>
        <taxon>Roseobacteraceae</taxon>
        <taxon>Palleronia</taxon>
    </lineage>
</organism>
<accession>A0A1H8GM22</accession>
<comment type="similarity">
    <text evidence="1">Belongs to the CMP-Neu5Ac hydroxylase family.</text>
</comment>
<sequence length="454" mass="50775">MQIEFVNHASVLISHGDVRLLTDPWYQGPAFHKGWRLLVETPDDTIADLLDRVTHIWISHEHPDHFSIGFFKRWGDTIRARGIKLLFQGIEDQRVADFLRAQGFDLTEMDFGRPYTLGADFEAICLKDEFYDSLISIRAGGQHVLNLNDCAVADDARAKEIHDVVGDCDVLLTQFSYAAWKGGRENRDWRVAAAQEKLNNIRVQARAFKPKQVIPFASFVAFAHVRNAYLNDAANTPDDVIAAFRDADFDLRVMQPGDVTDGTPDPEAHARAAEFWRAVYARPLDDPMTYGSVEDDKIRASFDGWRDRVFANNSRAAMRLAQKLSPIAVLQPVVIHTDDTGQSWRIDPPAGTLEPTEAKADLVMHSESLNFLFSNSFGFDTLGVNGTFEEARTGGFSRAARSLAIENLNNLGLRFGPGLLFEPRIIGVFLERLRKVSARMKGVGKTEAPTGRDA</sequence>
<dbReference type="Pfam" id="PF13483">
    <property type="entry name" value="Lactamase_B_3"/>
    <property type="match status" value="1"/>
</dbReference>
<dbReference type="PANTHER" id="PTHR46522">
    <property type="entry name" value="CYTIDINE MONOPHOSPHATE-N-ACETYLNEURAMINIC ACID HYDROXYLASE"/>
    <property type="match status" value="1"/>
</dbReference>
<dbReference type="GO" id="GO:0046381">
    <property type="term" value="P:CMP-N-acetylneuraminate metabolic process"/>
    <property type="evidence" value="ECO:0007669"/>
    <property type="project" value="TreeGrafter"/>
</dbReference>
<dbReference type="InterPro" id="IPR027033">
    <property type="entry name" value="Cnh"/>
</dbReference>
<reference evidence="3" key="1">
    <citation type="submission" date="2016-10" db="EMBL/GenBank/DDBJ databases">
        <authorList>
            <person name="Varghese N."/>
            <person name="Submissions S."/>
        </authorList>
    </citation>
    <scope>NUCLEOTIDE SEQUENCE [LARGE SCALE GENOMIC DNA]</scope>
    <source>
        <strain evidence="3">DSM 26893</strain>
    </source>
</reference>
<evidence type="ECO:0000256" key="1">
    <source>
        <dbReference type="ARBA" id="ARBA00010303"/>
    </source>
</evidence>
<name>A0A1H8GM22_9RHOB</name>
<keyword evidence="3" id="KW-1185">Reference proteome</keyword>
<dbReference type="AlphaFoldDB" id="A0A1H8GM22"/>
<gene>
    <name evidence="2" type="ORF">SAMN04488011_104134</name>
</gene>
<dbReference type="PANTHER" id="PTHR46522:SF1">
    <property type="entry name" value="INACTIVE CYTIDINE MONOPHOSPHATE-N-ACETYLNEURAMINIC ACID HYDROXYLASE"/>
    <property type="match status" value="1"/>
</dbReference>
<dbReference type="Proteomes" id="UP000199372">
    <property type="component" value="Unassembled WGS sequence"/>
</dbReference>
<dbReference type="RefSeq" id="WP_175481705.1">
    <property type="nucleotide sequence ID" value="NZ_FOCM01000004.1"/>
</dbReference>
<dbReference type="GO" id="GO:0030338">
    <property type="term" value="F:CMP-N-acetylneuraminate monooxygenase activity"/>
    <property type="evidence" value="ECO:0007669"/>
    <property type="project" value="TreeGrafter"/>
</dbReference>
<dbReference type="InterPro" id="IPR036866">
    <property type="entry name" value="RibonucZ/Hydroxyglut_hydro"/>
</dbReference>
<evidence type="ECO:0000313" key="2">
    <source>
        <dbReference type="EMBL" id="SEN45046.1"/>
    </source>
</evidence>
<dbReference type="SUPFAM" id="SSF56281">
    <property type="entry name" value="Metallo-hydrolase/oxidoreductase"/>
    <property type="match status" value="1"/>
</dbReference>
<evidence type="ECO:0000313" key="3">
    <source>
        <dbReference type="Proteomes" id="UP000199372"/>
    </source>
</evidence>